<feature type="transmembrane region" description="Helical" evidence="10">
    <location>
        <begin position="491"/>
        <end position="518"/>
    </location>
</feature>
<evidence type="ECO:0000256" key="10">
    <source>
        <dbReference type="HAMAP-Rule" id="MF_02078"/>
    </source>
</evidence>
<comment type="similarity">
    <text evidence="9 10 11">Belongs to the MurJ/MviN family.</text>
</comment>
<dbReference type="PIRSF" id="PIRSF002869">
    <property type="entry name" value="MviN"/>
    <property type="match status" value="1"/>
</dbReference>
<reference evidence="13 14" key="1">
    <citation type="submission" date="2023-09" db="EMBL/GenBank/DDBJ databases">
        <authorList>
            <person name="Rey-Velasco X."/>
        </authorList>
    </citation>
    <scope>NUCLEOTIDE SEQUENCE [LARGE SCALE GENOMIC DNA]</scope>
    <source>
        <strain evidence="13 14">F390</strain>
    </source>
</reference>
<evidence type="ECO:0000256" key="2">
    <source>
        <dbReference type="ARBA" id="ARBA00022475"/>
    </source>
</evidence>
<dbReference type="HAMAP" id="MF_02078">
    <property type="entry name" value="MurJ_MviN"/>
    <property type="match status" value="1"/>
</dbReference>
<dbReference type="PRINTS" id="PR01806">
    <property type="entry name" value="VIRFACTRMVIN"/>
</dbReference>
<keyword evidence="2 10" id="KW-1003">Cell membrane</keyword>
<keyword evidence="14" id="KW-1185">Reference proteome</keyword>
<evidence type="ECO:0000256" key="8">
    <source>
        <dbReference type="ARBA" id="ARBA00060041"/>
    </source>
</evidence>
<comment type="caution">
    <text evidence="13">The sequence shown here is derived from an EMBL/GenBank/DDBJ whole genome shotgun (WGS) entry which is preliminary data.</text>
</comment>
<feature type="transmembrane region" description="Helical" evidence="10">
    <location>
        <begin position="362"/>
        <end position="382"/>
    </location>
</feature>
<proteinExistence type="inferred from homology"/>
<feature type="transmembrane region" description="Helical" evidence="10">
    <location>
        <begin position="286"/>
        <end position="304"/>
    </location>
</feature>
<comment type="subcellular location">
    <subcellularLocation>
        <location evidence="10">Cell inner membrane</location>
        <topology evidence="10">Multi-pass membrane protein</topology>
    </subcellularLocation>
    <subcellularLocation>
        <location evidence="1">Cell membrane</location>
        <topology evidence="1">Multi-pass membrane protein</topology>
    </subcellularLocation>
</comment>
<feature type="transmembrane region" description="Helical" evidence="10">
    <location>
        <begin position="194"/>
        <end position="218"/>
    </location>
</feature>
<organism evidence="13 14">
    <name type="scientific">Croceicoccus esteveae</name>
    <dbReference type="NCBI Taxonomy" id="3075597"/>
    <lineage>
        <taxon>Bacteria</taxon>
        <taxon>Pseudomonadati</taxon>
        <taxon>Pseudomonadota</taxon>
        <taxon>Alphaproteobacteria</taxon>
        <taxon>Sphingomonadales</taxon>
        <taxon>Erythrobacteraceae</taxon>
        <taxon>Croceicoccus</taxon>
    </lineage>
</organism>
<evidence type="ECO:0000256" key="12">
    <source>
        <dbReference type="SAM" id="MobiDB-lite"/>
    </source>
</evidence>
<keyword evidence="5 10" id="KW-0573">Peptidoglycan synthesis</keyword>
<dbReference type="PANTHER" id="PTHR47019">
    <property type="entry name" value="LIPID II FLIPPASE MURJ"/>
    <property type="match status" value="1"/>
</dbReference>
<feature type="transmembrane region" description="Helical" evidence="10">
    <location>
        <begin position="93"/>
        <end position="120"/>
    </location>
</feature>
<keyword evidence="3 10" id="KW-0812">Transmembrane</keyword>
<keyword evidence="10 11" id="KW-0961">Cell wall biogenesis/degradation</keyword>
<keyword evidence="6 10" id="KW-1133">Transmembrane helix</keyword>
<evidence type="ECO:0000256" key="3">
    <source>
        <dbReference type="ARBA" id="ARBA00022692"/>
    </source>
</evidence>
<dbReference type="InterPro" id="IPR051050">
    <property type="entry name" value="Lipid_II_flippase_MurJ/MviN"/>
</dbReference>
<protein>
    <recommendedName>
        <fullName evidence="10">Probable lipid II flippase MurJ</fullName>
    </recommendedName>
</protein>
<evidence type="ECO:0000256" key="7">
    <source>
        <dbReference type="ARBA" id="ARBA00023136"/>
    </source>
</evidence>
<feature type="transmembrane region" description="Helical" evidence="10">
    <location>
        <begin position="394"/>
        <end position="413"/>
    </location>
</feature>
<feature type="transmembrane region" description="Helical" evidence="10">
    <location>
        <begin position="325"/>
        <end position="350"/>
    </location>
</feature>
<comment type="caution">
    <text evidence="10">Lacks conserved residue(s) required for the propagation of feature annotation.</text>
</comment>
<evidence type="ECO:0000256" key="5">
    <source>
        <dbReference type="ARBA" id="ARBA00022984"/>
    </source>
</evidence>
<comment type="function">
    <text evidence="8 10 11">Involved in peptidoglycan biosynthesis. Transports lipid-linked peptidoglycan precursors from the inner to the outer leaflet of the cytoplasmic membrane.</text>
</comment>
<sequence length="565" mass="59343">MSLVRNVGTIGGLTAVSRVFGFARDILLARVLGAGLAADAFQLAFILPNTFRRLFAEGAFSVAFVPMYTRALHSADGPDGAGGLAAQKFANDVLAVFVWVLLGFSALAMLAMPGIVWLLASEFKEIPGKFELSVTLAQITFPYLALVSVVAMLSGVLNARSRFAPGAFVPVLLNIVLISGIGVGYYLRGDSGDNVVVATTLAVAVAVAGAAQLAYMAWATRRVGVVLTLRLPKLTPEVRRLAKLILPATFGAGIYQISQFVDTFFATSLPQGSLTLLKLADRLNQMPLGIVGIALGTAILPMLARHIQTDDRAGAQRLQTNAVEIAMLLTLPAAVALAICAPAFATAFFVGGQMTQANGDTMGRIVMALVAGLPAYVLVKVFQPAFFSREDTRTPVWIAAGALIINIAINFAVVPVFGIVGLAGATAFTAWLNVTTLYVVLHRRGWYRADLHLVGRIGRQTAAVGVMAVALWLVVPLMAENYSGGALDRVWSLGVLVLGGGAVFLMGAWVTGAIDASLLSQLTRRRRNAGAAVRGAEAARDPSLTEPALPVLPPANPDAKDTGPT</sequence>
<dbReference type="CDD" id="cd13123">
    <property type="entry name" value="MATE_MurJ_like"/>
    <property type="match status" value="1"/>
</dbReference>
<name>A0ABU2ZGN1_9SPHN</name>
<gene>
    <name evidence="10 13" type="primary">murJ</name>
    <name evidence="13" type="ORF">RM533_06120</name>
</gene>
<keyword evidence="10" id="KW-0997">Cell inner membrane</keyword>
<feature type="transmembrane region" description="Helical" evidence="10">
    <location>
        <begin position="419"/>
        <end position="441"/>
    </location>
</feature>
<evidence type="ECO:0000313" key="14">
    <source>
        <dbReference type="Proteomes" id="UP001259803"/>
    </source>
</evidence>
<feature type="transmembrane region" description="Helical" evidence="10">
    <location>
        <begin position="163"/>
        <end position="187"/>
    </location>
</feature>
<feature type="transmembrane region" description="Helical" evidence="10">
    <location>
        <begin position="462"/>
        <end position="479"/>
    </location>
</feature>
<keyword evidence="4 10" id="KW-0133">Cell shape</keyword>
<dbReference type="NCBIfam" id="TIGR01695">
    <property type="entry name" value="murJ_mviN"/>
    <property type="match status" value="1"/>
</dbReference>
<evidence type="ECO:0000256" key="4">
    <source>
        <dbReference type="ARBA" id="ARBA00022960"/>
    </source>
</evidence>
<dbReference type="PANTHER" id="PTHR47019:SF1">
    <property type="entry name" value="LIPID II FLIPPASE MURJ"/>
    <property type="match status" value="1"/>
</dbReference>
<dbReference type="Proteomes" id="UP001259803">
    <property type="component" value="Unassembled WGS sequence"/>
</dbReference>
<dbReference type="Pfam" id="PF03023">
    <property type="entry name" value="MurJ"/>
    <property type="match status" value="1"/>
</dbReference>
<evidence type="ECO:0000256" key="6">
    <source>
        <dbReference type="ARBA" id="ARBA00022989"/>
    </source>
</evidence>
<evidence type="ECO:0000256" key="9">
    <source>
        <dbReference type="ARBA" id="ARBA00061532"/>
    </source>
</evidence>
<keyword evidence="10 11" id="KW-0813">Transport</keyword>
<dbReference type="RefSeq" id="WP_311340326.1">
    <property type="nucleotide sequence ID" value="NZ_JAVRHS010000003.1"/>
</dbReference>
<comment type="pathway">
    <text evidence="10">Cell wall biogenesis; peptidoglycan biosynthesis.</text>
</comment>
<feature type="transmembrane region" description="Helical" evidence="10">
    <location>
        <begin position="132"/>
        <end position="157"/>
    </location>
</feature>
<evidence type="ECO:0000256" key="1">
    <source>
        <dbReference type="ARBA" id="ARBA00004651"/>
    </source>
</evidence>
<dbReference type="InterPro" id="IPR004268">
    <property type="entry name" value="MurJ"/>
</dbReference>
<evidence type="ECO:0000256" key="11">
    <source>
        <dbReference type="PIRNR" id="PIRNR002869"/>
    </source>
</evidence>
<feature type="region of interest" description="Disordered" evidence="12">
    <location>
        <begin position="532"/>
        <end position="565"/>
    </location>
</feature>
<dbReference type="EMBL" id="JAVRHS010000003">
    <property type="protein sequence ID" value="MDT0575757.1"/>
    <property type="molecule type" value="Genomic_DNA"/>
</dbReference>
<evidence type="ECO:0000313" key="13">
    <source>
        <dbReference type="EMBL" id="MDT0575757.1"/>
    </source>
</evidence>
<accession>A0ABU2ZGN1</accession>
<keyword evidence="7 10" id="KW-0472">Membrane</keyword>